<accession>A0AAD8H7T8</accession>
<comment type="caution">
    <text evidence="10">The sequence shown here is derived from an EMBL/GenBank/DDBJ whole genome shotgun (WGS) entry which is preliminary data.</text>
</comment>
<dbReference type="InterPro" id="IPR004813">
    <property type="entry name" value="OPT"/>
</dbReference>
<proteinExistence type="inferred from homology"/>
<comment type="subcellular location">
    <subcellularLocation>
        <location evidence="1">Membrane</location>
        <topology evidence="1">Multi-pass membrane protein</topology>
    </subcellularLocation>
</comment>
<evidence type="ECO:0000256" key="8">
    <source>
        <dbReference type="ARBA" id="ARBA00023136"/>
    </source>
</evidence>
<reference evidence="10" key="2">
    <citation type="submission" date="2023-05" db="EMBL/GenBank/DDBJ databases">
        <authorList>
            <person name="Schelkunov M.I."/>
        </authorList>
    </citation>
    <scope>NUCLEOTIDE SEQUENCE</scope>
    <source>
        <strain evidence="10">Hsosn_3</strain>
        <tissue evidence="10">Leaf</tissue>
    </source>
</reference>
<dbReference type="EMBL" id="JAUIZM010000010">
    <property type="protein sequence ID" value="KAK1361150.1"/>
    <property type="molecule type" value="Genomic_DNA"/>
</dbReference>
<name>A0AAD8H7T8_9APIA</name>
<evidence type="ECO:0000256" key="7">
    <source>
        <dbReference type="ARBA" id="ARBA00022989"/>
    </source>
</evidence>
<evidence type="ECO:0000256" key="2">
    <source>
        <dbReference type="ARBA" id="ARBA00005484"/>
    </source>
</evidence>
<feature type="transmembrane region" description="Helical" evidence="9">
    <location>
        <begin position="247"/>
        <end position="266"/>
    </location>
</feature>
<keyword evidence="5" id="KW-0571">Peptide transport</keyword>
<dbReference type="AlphaFoldDB" id="A0AAD8H7T8"/>
<feature type="transmembrane region" description="Helical" evidence="9">
    <location>
        <begin position="272"/>
        <end position="297"/>
    </location>
</feature>
<dbReference type="GO" id="GO:0035673">
    <property type="term" value="F:oligopeptide transmembrane transporter activity"/>
    <property type="evidence" value="ECO:0007669"/>
    <property type="project" value="InterPro"/>
</dbReference>
<keyword evidence="7 9" id="KW-1133">Transmembrane helix</keyword>
<reference evidence="10" key="1">
    <citation type="submission" date="2023-02" db="EMBL/GenBank/DDBJ databases">
        <title>Genome of toxic invasive species Heracleum sosnowskyi carries increased number of genes despite the absence of recent whole-genome duplications.</title>
        <authorList>
            <person name="Schelkunov M."/>
            <person name="Shtratnikova V."/>
            <person name="Makarenko M."/>
            <person name="Klepikova A."/>
            <person name="Omelchenko D."/>
            <person name="Novikova G."/>
            <person name="Obukhova E."/>
            <person name="Bogdanov V."/>
            <person name="Penin A."/>
            <person name="Logacheva M."/>
        </authorList>
    </citation>
    <scope>NUCLEOTIDE SEQUENCE</scope>
    <source>
        <strain evidence="10">Hsosn_3</strain>
        <tissue evidence="10">Leaf</tissue>
    </source>
</reference>
<dbReference type="Pfam" id="PF03169">
    <property type="entry name" value="OPT"/>
    <property type="match status" value="1"/>
</dbReference>
<feature type="transmembrane region" description="Helical" evidence="9">
    <location>
        <begin position="343"/>
        <end position="369"/>
    </location>
</feature>
<keyword evidence="4 9" id="KW-0812">Transmembrane</keyword>
<evidence type="ECO:0000313" key="11">
    <source>
        <dbReference type="Proteomes" id="UP001237642"/>
    </source>
</evidence>
<evidence type="ECO:0000256" key="3">
    <source>
        <dbReference type="ARBA" id="ARBA00022448"/>
    </source>
</evidence>
<dbReference type="PANTHER" id="PTHR22601">
    <property type="entry name" value="ISP4 LIKE PROTEIN"/>
    <property type="match status" value="1"/>
</dbReference>
<dbReference type="GO" id="GO:0016020">
    <property type="term" value="C:membrane"/>
    <property type="evidence" value="ECO:0007669"/>
    <property type="project" value="UniProtKB-SubCell"/>
</dbReference>
<dbReference type="GO" id="GO:0015031">
    <property type="term" value="P:protein transport"/>
    <property type="evidence" value="ECO:0007669"/>
    <property type="project" value="UniProtKB-KW"/>
</dbReference>
<feature type="transmembrane region" description="Helical" evidence="9">
    <location>
        <begin position="137"/>
        <end position="156"/>
    </location>
</feature>
<keyword evidence="3" id="KW-0813">Transport</keyword>
<gene>
    <name evidence="10" type="ORF">POM88_045624</name>
</gene>
<protein>
    <submittedName>
        <fullName evidence="10">Oligopeptide transporter 6</fullName>
    </submittedName>
</protein>
<evidence type="ECO:0000256" key="4">
    <source>
        <dbReference type="ARBA" id="ARBA00022692"/>
    </source>
</evidence>
<feature type="transmembrane region" description="Helical" evidence="9">
    <location>
        <begin position="26"/>
        <end position="46"/>
    </location>
</feature>
<dbReference type="InterPro" id="IPR004648">
    <property type="entry name" value="Oligpept_transpt"/>
</dbReference>
<dbReference type="Proteomes" id="UP001237642">
    <property type="component" value="Unassembled WGS sequence"/>
</dbReference>
<keyword evidence="11" id="KW-1185">Reference proteome</keyword>
<keyword evidence="8 9" id="KW-0472">Membrane</keyword>
<feature type="transmembrane region" description="Helical" evidence="9">
    <location>
        <begin position="196"/>
        <end position="214"/>
    </location>
</feature>
<dbReference type="NCBIfam" id="TIGR00728">
    <property type="entry name" value="OPT_sfam"/>
    <property type="match status" value="1"/>
</dbReference>
<feature type="transmembrane region" description="Helical" evidence="9">
    <location>
        <begin position="58"/>
        <end position="77"/>
    </location>
</feature>
<keyword evidence="6" id="KW-0653">Protein transport</keyword>
<sequence length="377" mass="41923">MGKESDEIPVIKQVNLTVPKTDDPNLPVFTFRVWVLGVVSCVLLSLANQFFWYRTQPLSISSISAMIAVVPIGHFMARVLPEKVYFEGTKWAITMNPGPFNVKEHVLITIFANSGAGSVYATHVLSAVKLLYKRKLTFLPAFILMLTTQVLGFGWAGIFRKFLVEPASMWWPGTLVQVSLFRALHEKEKRPKGGVTRTQAFLICLICGFAYYVFPGYLMQILTTVSWVCWLAPNSVFVQQLGSGSKALGIGSLGFDWATISAYLGTPLASPWFATANIAVGFFFVMYVLTPISYWWANAFHAKNFPIYSDGLFTSHGSKYNISSIITPDFQLDKSSYSRVGPLYLSTFFAMTYGLGFAALPATIVHVLLFNGRHALH</sequence>
<organism evidence="10 11">
    <name type="scientific">Heracleum sosnowskyi</name>
    <dbReference type="NCBI Taxonomy" id="360622"/>
    <lineage>
        <taxon>Eukaryota</taxon>
        <taxon>Viridiplantae</taxon>
        <taxon>Streptophyta</taxon>
        <taxon>Embryophyta</taxon>
        <taxon>Tracheophyta</taxon>
        <taxon>Spermatophyta</taxon>
        <taxon>Magnoliopsida</taxon>
        <taxon>eudicotyledons</taxon>
        <taxon>Gunneridae</taxon>
        <taxon>Pentapetalae</taxon>
        <taxon>asterids</taxon>
        <taxon>campanulids</taxon>
        <taxon>Apiales</taxon>
        <taxon>Apiaceae</taxon>
        <taxon>Apioideae</taxon>
        <taxon>apioid superclade</taxon>
        <taxon>Tordylieae</taxon>
        <taxon>Tordyliinae</taxon>
        <taxon>Heracleum</taxon>
    </lineage>
</organism>
<comment type="similarity">
    <text evidence="2">Belongs to the oligopeptide OPT transporter (TC 2.A.67.1) family.</text>
</comment>
<evidence type="ECO:0000313" key="10">
    <source>
        <dbReference type="EMBL" id="KAK1361150.1"/>
    </source>
</evidence>
<evidence type="ECO:0000256" key="6">
    <source>
        <dbReference type="ARBA" id="ARBA00022927"/>
    </source>
</evidence>
<evidence type="ECO:0000256" key="9">
    <source>
        <dbReference type="SAM" id="Phobius"/>
    </source>
</evidence>
<feature type="transmembrane region" description="Helical" evidence="9">
    <location>
        <begin position="168"/>
        <end position="184"/>
    </location>
</feature>
<feature type="transmembrane region" description="Helical" evidence="9">
    <location>
        <begin position="105"/>
        <end position="125"/>
    </location>
</feature>
<evidence type="ECO:0000256" key="1">
    <source>
        <dbReference type="ARBA" id="ARBA00004141"/>
    </source>
</evidence>
<evidence type="ECO:0000256" key="5">
    <source>
        <dbReference type="ARBA" id="ARBA00022856"/>
    </source>
</evidence>